<dbReference type="STRING" id="1379910.TH63_02695"/>
<dbReference type="InterPro" id="IPR033738">
    <property type="entry name" value="AsnB_N"/>
</dbReference>
<dbReference type="GO" id="GO:0004066">
    <property type="term" value="F:asparagine synthase (glutamine-hydrolyzing) activity"/>
    <property type="evidence" value="ECO:0007669"/>
    <property type="project" value="UniProtKB-EC"/>
</dbReference>
<evidence type="ECO:0000256" key="10">
    <source>
        <dbReference type="PIRSR" id="PIRSR001589-3"/>
    </source>
</evidence>
<evidence type="ECO:0000313" key="12">
    <source>
        <dbReference type="EMBL" id="AKQ44777.1"/>
    </source>
</evidence>
<evidence type="ECO:0000256" key="7">
    <source>
        <dbReference type="ARBA" id="ARBA00048741"/>
    </source>
</evidence>
<dbReference type="InterPro" id="IPR029055">
    <property type="entry name" value="Ntn_hydrolases_N"/>
</dbReference>
<keyword evidence="8" id="KW-0061">Asparagine biosynthesis</keyword>
<evidence type="ECO:0000256" key="3">
    <source>
        <dbReference type="ARBA" id="ARBA00012737"/>
    </source>
</evidence>
<reference evidence="12 13" key="1">
    <citation type="submission" date="2015-01" db="EMBL/GenBank/DDBJ databases">
        <title>Rufibacter sp./DG31D/ whole genome sequencing.</title>
        <authorList>
            <person name="Kim M.K."/>
            <person name="Srinivasan S."/>
            <person name="Lee J.-J."/>
        </authorList>
    </citation>
    <scope>NUCLEOTIDE SEQUENCE [LARGE SCALE GENOMIC DNA]</scope>
    <source>
        <strain evidence="12 13">DG31D</strain>
    </source>
</reference>
<dbReference type="InterPro" id="IPR001962">
    <property type="entry name" value="Asn_synthase"/>
</dbReference>
<sequence length="635" mass="72637">MCGISGIYAFSPEGRESIQNLPKSTEALKLRGPDSGGHFTHGAVGLGHRRLSIIDVSEVACQPMFDEAQRYTIVFNGEIFNYQELKKQLQEKGYSFFSTSDTEVLLKLYIEEGPSFLKKLNGFFAFAIYDKEEETLFVARDRYGVKPLLVFQDEDKLVFASEMKSLLAFGIPRKLDYASLYEYLQLNYIPGPASIFKGVKKLMPGHYLLINKKGKVDNKRWYRIPYDEKKVKNNPLSYEAQQKKLVELLDGAVQRRMIADVPLGSFLSGGIDSSAIVALASRHTDQLNTFSIGYKDEPFFDETKYAKLVAEKYKTNHTVFSLTNNDLYEHLFRALDYIDEPFADSSALAVNILSYYTRQKVTVALSGDGADELFAGYNKHMAEYKVRQGGFVAETVAALLPLWEMMPKSRNSALGNRVRQFQRFGEGMNLSAKDRYWRWASFATEEDARSLLSGKSKRNLSKDVYKKRRQKILSHLSQKGDINEVLLTDMQLVLPNDMLTKVDLMSMANSLEVRTPFLDYKVVNFAFSLPQSSKIDGGMKKKIVQDAFRGMLPPELYKRPKHGFEVPLLKWFQNELRPMIMDDLLSDAFVEAQGIFSVKEIQRLKAQLFSKNPGDVHARIWALVVFQHWWKKWMA</sequence>
<dbReference type="PANTHER" id="PTHR43284:SF1">
    <property type="entry name" value="ASPARAGINE SYNTHETASE"/>
    <property type="match status" value="1"/>
</dbReference>
<dbReference type="KEGG" id="ruf:TH63_02695"/>
<proteinExistence type="inferred from homology"/>
<feature type="domain" description="Glutamine amidotransferase type-2" evidence="11">
    <location>
        <begin position="2"/>
        <end position="213"/>
    </location>
</feature>
<dbReference type="GO" id="GO:0005829">
    <property type="term" value="C:cytosol"/>
    <property type="evidence" value="ECO:0007669"/>
    <property type="project" value="TreeGrafter"/>
</dbReference>
<dbReference type="GO" id="GO:0006529">
    <property type="term" value="P:asparagine biosynthetic process"/>
    <property type="evidence" value="ECO:0007669"/>
    <property type="project" value="UniProtKB-KW"/>
</dbReference>
<dbReference type="RefSeq" id="WP_048919573.1">
    <property type="nucleotide sequence ID" value="NZ_CP010777.1"/>
</dbReference>
<organism evidence="12 13">
    <name type="scientific">Rufibacter radiotolerans</name>
    <dbReference type="NCBI Taxonomy" id="1379910"/>
    <lineage>
        <taxon>Bacteria</taxon>
        <taxon>Pseudomonadati</taxon>
        <taxon>Bacteroidota</taxon>
        <taxon>Cytophagia</taxon>
        <taxon>Cytophagales</taxon>
        <taxon>Hymenobacteraceae</taxon>
        <taxon>Rufibacter</taxon>
    </lineage>
</organism>
<dbReference type="InterPro" id="IPR051786">
    <property type="entry name" value="ASN_synthetase/amidase"/>
</dbReference>
<dbReference type="EMBL" id="CP010777">
    <property type="protein sequence ID" value="AKQ44777.1"/>
    <property type="molecule type" value="Genomic_DNA"/>
</dbReference>
<comment type="catalytic activity">
    <reaction evidence="7">
        <text>L-aspartate + L-glutamine + ATP + H2O = L-asparagine + L-glutamate + AMP + diphosphate + H(+)</text>
        <dbReference type="Rhea" id="RHEA:12228"/>
        <dbReference type="ChEBI" id="CHEBI:15377"/>
        <dbReference type="ChEBI" id="CHEBI:15378"/>
        <dbReference type="ChEBI" id="CHEBI:29985"/>
        <dbReference type="ChEBI" id="CHEBI:29991"/>
        <dbReference type="ChEBI" id="CHEBI:30616"/>
        <dbReference type="ChEBI" id="CHEBI:33019"/>
        <dbReference type="ChEBI" id="CHEBI:58048"/>
        <dbReference type="ChEBI" id="CHEBI:58359"/>
        <dbReference type="ChEBI" id="CHEBI:456215"/>
        <dbReference type="EC" id="6.3.5.4"/>
    </reaction>
</comment>
<accession>A0A0H4VLJ6</accession>
<dbReference type="InterPro" id="IPR017932">
    <property type="entry name" value="GATase_2_dom"/>
</dbReference>
<evidence type="ECO:0000259" key="11">
    <source>
        <dbReference type="PROSITE" id="PS51278"/>
    </source>
</evidence>
<feature type="binding site" evidence="9">
    <location>
        <begin position="366"/>
        <end position="367"/>
    </location>
    <ligand>
        <name>ATP</name>
        <dbReference type="ChEBI" id="CHEBI:30616"/>
    </ligand>
</feature>
<dbReference type="NCBIfam" id="TIGR01536">
    <property type="entry name" value="asn_synth_AEB"/>
    <property type="match status" value="1"/>
</dbReference>
<dbReference type="CDD" id="cd01991">
    <property type="entry name" value="Asn_synthase_B_C"/>
    <property type="match status" value="1"/>
</dbReference>
<comment type="similarity">
    <text evidence="2">Belongs to the asparagine synthetase family.</text>
</comment>
<evidence type="ECO:0000256" key="5">
    <source>
        <dbReference type="ARBA" id="ARBA00022840"/>
    </source>
</evidence>
<dbReference type="InterPro" id="IPR006426">
    <property type="entry name" value="Asn_synth_AEB"/>
</dbReference>
<dbReference type="Pfam" id="PF13537">
    <property type="entry name" value="GATase_7"/>
    <property type="match status" value="1"/>
</dbReference>
<evidence type="ECO:0000256" key="2">
    <source>
        <dbReference type="ARBA" id="ARBA00005752"/>
    </source>
</evidence>
<dbReference type="PROSITE" id="PS51278">
    <property type="entry name" value="GATASE_TYPE_2"/>
    <property type="match status" value="1"/>
</dbReference>
<dbReference type="PATRIC" id="fig|1379910.4.peg.581"/>
<dbReference type="AlphaFoldDB" id="A0A0H4VLJ6"/>
<dbReference type="PIRSF" id="PIRSF001589">
    <property type="entry name" value="Asn_synthetase_glu-h"/>
    <property type="match status" value="1"/>
</dbReference>
<evidence type="ECO:0000313" key="13">
    <source>
        <dbReference type="Proteomes" id="UP000036458"/>
    </source>
</evidence>
<dbReference type="SUPFAM" id="SSF52402">
    <property type="entry name" value="Adenine nucleotide alpha hydrolases-like"/>
    <property type="match status" value="1"/>
</dbReference>
<evidence type="ECO:0000256" key="4">
    <source>
        <dbReference type="ARBA" id="ARBA00022741"/>
    </source>
</evidence>
<evidence type="ECO:0000256" key="9">
    <source>
        <dbReference type="PIRSR" id="PIRSR001589-2"/>
    </source>
</evidence>
<gene>
    <name evidence="12" type="ORF">TH63_02695</name>
</gene>
<keyword evidence="6 8" id="KW-0315">Glutamine amidotransferase</keyword>
<dbReference type="Pfam" id="PF00733">
    <property type="entry name" value="Asn_synthase"/>
    <property type="match status" value="1"/>
</dbReference>
<evidence type="ECO:0000256" key="1">
    <source>
        <dbReference type="ARBA" id="ARBA00005187"/>
    </source>
</evidence>
<dbReference type="EC" id="6.3.5.4" evidence="3"/>
<feature type="site" description="Important for beta-aspartyl-AMP intermediate formation" evidence="10">
    <location>
        <position position="368"/>
    </location>
</feature>
<dbReference type="CDD" id="cd00712">
    <property type="entry name" value="AsnB"/>
    <property type="match status" value="1"/>
</dbReference>
<evidence type="ECO:0000256" key="8">
    <source>
        <dbReference type="PIRSR" id="PIRSR001589-1"/>
    </source>
</evidence>
<feature type="binding site" evidence="9">
    <location>
        <position position="292"/>
    </location>
    <ligand>
        <name>ATP</name>
        <dbReference type="ChEBI" id="CHEBI:30616"/>
    </ligand>
</feature>
<dbReference type="Gene3D" id="3.40.50.620">
    <property type="entry name" value="HUPs"/>
    <property type="match status" value="1"/>
</dbReference>
<protein>
    <recommendedName>
        <fullName evidence="3">asparagine synthase (glutamine-hydrolyzing)</fullName>
        <ecNumber evidence="3">6.3.5.4</ecNumber>
    </recommendedName>
</protein>
<name>A0A0H4VLJ6_9BACT</name>
<comment type="pathway">
    <text evidence="1">Amino-acid biosynthesis; L-asparagine biosynthesis; L-asparagine from L-aspartate (L-Gln route): step 1/1.</text>
</comment>
<dbReference type="SUPFAM" id="SSF56235">
    <property type="entry name" value="N-terminal nucleophile aminohydrolases (Ntn hydrolases)"/>
    <property type="match status" value="1"/>
</dbReference>
<keyword evidence="13" id="KW-1185">Reference proteome</keyword>
<dbReference type="Proteomes" id="UP000036458">
    <property type="component" value="Chromosome"/>
</dbReference>
<dbReference type="InterPro" id="IPR014729">
    <property type="entry name" value="Rossmann-like_a/b/a_fold"/>
</dbReference>
<keyword evidence="5 9" id="KW-0067">ATP-binding</keyword>
<feature type="binding site" evidence="9">
    <location>
        <position position="101"/>
    </location>
    <ligand>
        <name>L-glutamine</name>
        <dbReference type="ChEBI" id="CHEBI:58359"/>
    </ligand>
</feature>
<dbReference type="Gene3D" id="3.60.20.10">
    <property type="entry name" value="Glutamine Phosphoribosylpyrophosphate, subunit 1, domain 1"/>
    <property type="match status" value="1"/>
</dbReference>
<dbReference type="OrthoDB" id="9763290at2"/>
<evidence type="ECO:0000256" key="6">
    <source>
        <dbReference type="ARBA" id="ARBA00022962"/>
    </source>
</evidence>
<keyword evidence="8" id="KW-0028">Amino-acid biosynthesis</keyword>
<dbReference type="PANTHER" id="PTHR43284">
    <property type="entry name" value="ASPARAGINE SYNTHETASE (GLUTAMINE-HYDROLYZING)"/>
    <property type="match status" value="1"/>
</dbReference>
<feature type="active site" description="For GATase activity" evidence="8">
    <location>
        <position position="2"/>
    </location>
</feature>
<keyword evidence="4 9" id="KW-0547">Nucleotide-binding</keyword>
<dbReference type="GO" id="GO:0005524">
    <property type="term" value="F:ATP binding"/>
    <property type="evidence" value="ECO:0007669"/>
    <property type="project" value="UniProtKB-KW"/>
</dbReference>